<dbReference type="GO" id="GO:0004601">
    <property type="term" value="F:peroxidase activity"/>
    <property type="evidence" value="ECO:0007669"/>
    <property type="project" value="InterPro"/>
</dbReference>
<proteinExistence type="predicted"/>
<dbReference type="NCBIfam" id="TIGR03562">
    <property type="entry name" value="osmo_induc_OsmC"/>
    <property type="match status" value="1"/>
</dbReference>
<dbReference type="InterPro" id="IPR003718">
    <property type="entry name" value="OsmC/Ohr_fam"/>
</dbReference>
<dbReference type="Proteomes" id="UP000199651">
    <property type="component" value="Unassembled WGS sequence"/>
</dbReference>
<keyword evidence="2" id="KW-1185">Reference proteome</keyword>
<dbReference type="Gene3D" id="3.30.300.20">
    <property type="match status" value="1"/>
</dbReference>
<accession>A0A1H0TVJ7</accession>
<dbReference type="OrthoDB" id="9807532at2"/>
<reference evidence="2" key="1">
    <citation type="submission" date="2016-10" db="EMBL/GenBank/DDBJ databases">
        <authorList>
            <person name="Varghese N."/>
            <person name="Submissions S."/>
        </authorList>
    </citation>
    <scope>NUCLEOTIDE SEQUENCE [LARGE SCALE GENOMIC DNA]</scope>
    <source>
        <strain evidence="2">IBRC-M 10655</strain>
    </source>
</reference>
<dbReference type="Pfam" id="PF02566">
    <property type="entry name" value="OsmC"/>
    <property type="match status" value="1"/>
</dbReference>
<dbReference type="AlphaFoldDB" id="A0A1H0TVJ7"/>
<gene>
    <name evidence="1" type="ORF">SAMN05192558_110221</name>
</gene>
<dbReference type="SUPFAM" id="SSF82784">
    <property type="entry name" value="OsmC-like"/>
    <property type="match status" value="1"/>
</dbReference>
<protein>
    <submittedName>
        <fullName evidence="1">Osmotically inducible protein OsmC</fullName>
    </submittedName>
</protein>
<dbReference type="InterPro" id="IPR052707">
    <property type="entry name" value="OsmC_Ohr_Peroxiredoxin"/>
</dbReference>
<dbReference type="InterPro" id="IPR019904">
    <property type="entry name" value="Peroxiredoxin_OsmC"/>
</dbReference>
<dbReference type="PANTHER" id="PTHR42830:SF1">
    <property type="entry name" value="OSMOTICALLY INDUCIBLE FAMILY PROTEIN"/>
    <property type="match status" value="1"/>
</dbReference>
<dbReference type="InterPro" id="IPR036102">
    <property type="entry name" value="OsmC/Ohrsf"/>
</dbReference>
<evidence type="ECO:0000313" key="1">
    <source>
        <dbReference type="EMBL" id="SDP57989.1"/>
    </source>
</evidence>
<evidence type="ECO:0000313" key="2">
    <source>
        <dbReference type="Proteomes" id="UP000199651"/>
    </source>
</evidence>
<sequence>MTDRTATAKWTGDLASGSGTVNLDSSGLGSFGVSWPARTEEPNGKTSPEELIAAAHSSCYCMQFSALLARAGIPPTRMETSAKVEFGKVGEGFGITGILLTVRAEVPGADEAKFLEIAEQAKQTCPVSAALTGVKIELDATLA</sequence>
<organism evidence="1 2">
    <name type="scientific">Actinokineospora alba</name>
    <dbReference type="NCBI Taxonomy" id="504798"/>
    <lineage>
        <taxon>Bacteria</taxon>
        <taxon>Bacillati</taxon>
        <taxon>Actinomycetota</taxon>
        <taxon>Actinomycetes</taxon>
        <taxon>Pseudonocardiales</taxon>
        <taxon>Pseudonocardiaceae</taxon>
        <taxon>Actinokineospora</taxon>
    </lineage>
</organism>
<dbReference type="PANTHER" id="PTHR42830">
    <property type="entry name" value="OSMOTICALLY INDUCIBLE FAMILY PROTEIN"/>
    <property type="match status" value="1"/>
</dbReference>
<dbReference type="InterPro" id="IPR015946">
    <property type="entry name" value="KH_dom-like_a/b"/>
</dbReference>
<dbReference type="STRING" id="504798.SAMN05421871_110221"/>
<name>A0A1H0TVJ7_9PSEU</name>
<dbReference type="GO" id="GO:0006979">
    <property type="term" value="P:response to oxidative stress"/>
    <property type="evidence" value="ECO:0007669"/>
    <property type="project" value="InterPro"/>
</dbReference>
<dbReference type="RefSeq" id="WP_091381168.1">
    <property type="nucleotide sequence ID" value="NZ_FNDV01000010.1"/>
</dbReference>
<dbReference type="EMBL" id="FNJB01000010">
    <property type="protein sequence ID" value="SDP57989.1"/>
    <property type="molecule type" value="Genomic_DNA"/>
</dbReference>